<dbReference type="Pfam" id="PF16729">
    <property type="entry name" value="DUF5067"/>
    <property type="match status" value="1"/>
</dbReference>
<dbReference type="OrthoDB" id="9899853at2"/>
<keyword evidence="1" id="KW-0732">Signal</keyword>
<dbReference type="EMBL" id="SCWA01000026">
    <property type="protein sequence ID" value="TDL93403.1"/>
    <property type="molecule type" value="Genomic_DNA"/>
</dbReference>
<proteinExistence type="predicted"/>
<accession>A0A4R6BAS8</accession>
<dbReference type="PROSITE" id="PS51257">
    <property type="entry name" value="PROKAR_LIPOPROTEIN"/>
    <property type="match status" value="1"/>
</dbReference>
<dbReference type="RefSeq" id="WP_133432777.1">
    <property type="nucleotide sequence ID" value="NZ_SCWA01000026.1"/>
</dbReference>
<evidence type="ECO:0000256" key="1">
    <source>
        <dbReference type="ARBA" id="ARBA00022729"/>
    </source>
</evidence>
<name>A0A4R6BAS8_9STAP</name>
<feature type="domain" description="DUF5067" evidence="3">
    <location>
        <begin position="53"/>
        <end position="179"/>
    </location>
</feature>
<dbReference type="InterPro" id="IPR029050">
    <property type="entry name" value="Immunoprotect_excell_Ig-like"/>
</dbReference>
<sequence>MKKVVIISLIFLLILTACNRKSEEEQIKEGMDKAKQEATKKKLDTNDSKTSVQQKNKNFQNAPILRDNSVINNNYKIKVLRAKNDVEGNNTTSTLNLTFLTKNKSDAKINPLEAFNQTFSVIQEKEGSNIELEIIQTPPINSYQSKIEKQSVSINKNKTVISVISFKLNNLQSPIYIKSKNTNEVIIINPNDI</sequence>
<dbReference type="Proteomes" id="UP000295310">
    <property type="component" value="Unassembled WGS sequence"/>
</dbReference>
<reference evidence="4 5" key="1">
    <citation type="submission" date="2019-01" db="EMBL/GenBank/DDBJ databases">
        <title>Draft genome sequences of the type strains of six Macrococcus species.</title>
        <authorList>
            <person name="Mazhar S."/>
            <person name="Altermann E."/>
            <person name="Hill C."/>
            <person name="Mcauliffe O."/>
        </authorList>
    </citation>
    <scope>NUCLEOTIDE SEQUENCE [LARGE SCALE GENOMIC DNA]</scope>
    <source>
        <strain evidence="4 5">CCM4811</strain>
    </source>
</reference>
<evidence type="ECO:0000313" key="4">
    <source>
        <dbReference type="EMBL" id="TDL93403.1"/>
    </source>
</evidence>
<organism evidence="4 5">
    <name type="scientific">Macrococcus brunensis</name>
    <dbReference type="NCBI Taxonomy" id="198483"/>
    <lineage>
        <taxon>Bacteria</taxon>
        <taxon>Bacillati</taxon>
        <taxon>Bacillota</taxon>
        <taxon>Bacilli</taxon>
        <taxon>Bacillales</taxon>
        <taxon>Staphylococcaceae</taxon>
        <taxon>Macrococcus</taxon>
    </lineage>
</organism>
<feature type="compositionally biased region" description="Basic and acidic residues" evidence="2">
    <location>
        <begin position="28"/>
        <end position="47"/>
    </location>
</feature>
<feature type="compositionally biased region" description="Polar residues" evidence="2">
    <location>
        <begin position="48"/>
        <end position="59"/>
    </location>
</feature>
<keyword evidence="5" id="KW-1185">Reference proteome</keyword>
<dbReference type="AlphaFoldDB" id="A0A4R6BAS8"/>
<evidence type="ECO:0000313" key="5">
    <source>
        <dbReference type="Proteomes" id="UP000295310"/>
    </source>
</evidence>
<evidence type="ECO:0000259" key="3">
    <source>
        <dbReference type="Pfam" id="PF16729"/>
    </source>
</evidence>
<dbReference type="InterPro" id="IPR031989">
    <property type="entry name" value="DUF5067"/>
</dbReference>
<feature type="region of interest" description="Disordered" evidence="2">
    <location>
        <begin position="28"/>
        <end position="59"/>
    </location>
</feature>
<comment type="caution">
    <text evidence="4">The sequence shown here is derived from an EMBL/GenBank/DDBJ whole genome shotgun (WGS) entry which is preliminary data.</text>
</comment>
<protein>
    <submittedName>
        <fullName evidence="4">DUF5067 domain-containing protein</fullName>
    </submittedName>
</protein>
<dbReference type="Gene3D" id="2.60.40.1240">
    <property type="match status" value="1"/>
</dbReference>
<evidence type="ECO:0000256" key="2">
    <source>
        <dbReference type="SAM" id="MobiDB-lite"/>
    </source>
</evidence>
<gene>
    <name evidence="4" type="ORF">ERX27_10590</name>
</gene>